<protein>
    <submittedName>
        <fullName evidence="2">Furin-like prohormone convertase</fullName>
    </submittedName>
</protein>
<reference evidence="2 3" key="1">
    <citation type="journal article" date="2021" name="Elife">
        <title>Chloroplast acquisition without the gene transfer in kleptoplastic sea slugs, Plakobranchus ocellatus.</title>
        <authorList>
            <person name="Maeda T."/>
            <person name="Takahashi S."/>
            <person name="Yoshida T."/>
            <person name="Shimamura S."/>
            <person name="Takaki Y."/>
            <person name="Nagai Y."/>
            <person name="Toyoda A."/>
            <person name="Suzuki Y."/>
            <person name="Arimoto A."/>
            <person name="Ishii H."/>
            <person name="Satoh N."/>
            <person name="Nishiyama T."/>
            <person name="Hasebe M."/>
            <person name="Maruyama T."/>
            <person name="Minagawa J."/>
            <person name="Obokata J."/>
            <person name="Shigenobu S."/>
        </authorList>
    </citation>
    <scope>NUCLEOTIDE SEQUENCE [LARGE SCALE GENOMIC DNA]</scope>
</reference>
<comment type="caution">
    <text evidence="2">The sequence shown here is derived from an EMBL/GenBank/DDBJ whole genome shotgun (WGS) entry which is preliminary data.</text>
</comment>
<dbReference type="SUPFAM" id="SSF57184">
    <property type="entry name" value="Growth factor receptor domain"/>
    <property type="match status" value="1"/>
</dbReference>
<keyword evidence="1" id="KW-0472">Membrane</keyword>
<evidence type="ECO:0000256" key="1">
    <source>
        <dbReference type="SAM" id="Phobius"/>
    </source>
</evidence>
<keyword evidence="1" id="KW-1133">Transmembrane helix</keyword>
<name>A0AAV4HYK7_9GAST</name>
<proteinExistence type="predicted"/>
<feature type="transmembrane region" description="Helical" evidence="1">
    <location>
        <begin position="74"/>
        <end position="99"/>
    </location>
</feature>
<organism evidence="2 3">
    <name type="scientific">Elysia marginata</name>
    <dbReference type="NCBI Taxonomy" id="1093978"/>
    <lineage>
        <taxon>Eukaryota</taxon>
        <taxon>Metazoa</taxon>
        <taxon>Spiralia</taxon>
        <taxon>Lophotrochozoa</taxon>
        <taxon>Mollusca</taxon>
        <taxon>Gastropoda</taxon>
        <taxon>Heterobranchia</taxon>
        <taxon>Euthyneura</taxon>
        <taxon>Panpulmonata</taxon>
        <taxon>Sacoglossa</taxon>
        <taxon>Placobranchoidea</taxon>
        <taxon>Plakobranchidae</taxon>
        <taxon>Elysia</taxon>
    </lineage>
</organism>
<accession>A0AAV4HYK7</accession>
<keyword evidence="1" id="KW-0812">Transmembrane</keyword>
<sequence length="143" mass="15184">MLSLIKTADNYISAGSNSCLPCVPRCKECKGEPTFCTACHDGGGTPTSGGVCTQGVQGPPGRGKTITPTTEAPMMLLFSLGILIALMVIVSVAALVYAYRSRLFCFDGFSSQPRYGIVPNEDDDDEANIRLKYSDGLDDEYGA</sequence>
<evidence type="ECO:0000313" key="2">
    <source>
        <dbReference type="EMBL" id="GFS03273.1"/>
    </source>
</evidence>
<dbReference type="Proteomes" id="UP000762676">
    <property type="component" value="Unassembled WGS sequence"/>
</dbReference>
<keyword evidence="3" id="KW-1185">Reference proteome</keyword>
<dbReference type="InterPro" id="IPR009030">
    <property type="entry name" value="Growth_fac_rcpt_cys_sf"/>
</dbReference>
<dbReference type="EMBL" id="BMAT01012988">
    <property type="protein sequence ID" value="GFS03273.1"/>
    <property type="molecule type" value="Genomic_DNA"/>
</dbReference>
<gene>
    <name evidence="2" type="ORF">ElyMa_006466000</name>
</gene>
<evidence type="ECO:0000313" key="3">
    <source>
        <dbReference type="Proteomes" id="UP000762676"/>
    </source>
</evidence>
<dbReference type="AlphaFoldDB" id="A0AAV4HYK7"/>